<keyword evidence="3" id="KW-1185">Reference proteome</keyword>
<reference evidence="2" key="1">
    <citation type="submission" date="2022-09" db="EMBL/GenBank/DDBJ databases">
        <title>Fusarium specimens isolated from Avocado Roots.</title>
        <authorList>
            <person name="Stajich J."/>
            <person name="Roper C."/>
            <person name="Heimlech-Rivalta G."/>
        </authorList>
    </citation>
    <scope>NUCLEOTIDE SEQUENCE</scope>
    <source>
        <strain evidence="2">CF00136</strain>
    </source>
</reference>
<proteinExistence type="predicted"/>
<sequence length="178" mass="19945">MVYRGLRSFNEVYFGTGFKLWLKIAVHHIEKFDEFVKANRRGKNCNQAVGHQNLLVPPSMLDAEGIDYQVSSVGRCEAELTEPGQQHQIINYGYCAARSINYLNPDDVFNPKLATHCDHCGLQLQTEENDVLIDTTPLGAVPGKVVLTRKRKTRQHPKLGLSLGKLRQVTSISLGELV</sequence>
<dbReference type="OrthoDB" id="1678912at2759"/>
<protein>
    <recommendedName>
        <fullName evidence="1">JmjC domain-containing protein</fullName>
    </recommendedName>
</protein>
<gene>
    <name evidence="2" type="ORF">NW762_005687</name>
</gene>
<organism evidence="2 3">
    <name type="scientific">Fusarium torreyae</name>
    <dbReference type="NCBI Taxonomy" id="1237075"/>
    <lineage>
        <taxon>Eukaryota</taxon>
        <taxon>Fungi</taxon>
        <taxon>Dikarya</taxon>
        <taxon>Ascomycota</taxon>
        <taxon>Pezizomycotina</taxon>
        <taxon>Sordariomycetes</taxon>
        <taxon>Hypocreomycetidae</taxon>
        <taxon>Hypocreales</taxon>
        <taxon>Nectriaceae</taxon>
        <taxon>Fusarium</taxon>
    </lineage>
</organism>
<name>A0A9W8VG47_9HYPO</name>
<dbReference type="Pfam" id="PF02373">
    <property type="entry name" value="JmjC"/>
    <property type="match status" value="1"/>
</dbReference>
<feature type="domain" description="JmjC" evidence="1">
    <location>
        <begin position="16"/>
        <end position="101"/>
    </location>
</feature>
<evidence type="ECO:0000313" key="2">
    <source>
        <dbReference type="EMBL" id="KAJ4264487.1"/>
    </source>
</evidence>
<accession>A0A9W8VG47</accession>
<dbReference type="AlphaFoldDB" id="A0A9W8VG47"/>
<comment type="caution">
    <text evidence="2">The sequence shown here is derived from an EMBL/GenBank/DDBJ whole genome shotgun (WGS) entry which is preliminary data.</text>
</comment>
<evidence type="ECO:0000259" key="1">
    <source>
        <dbReference type="Pfam" id="PF02373"/>
    </source>
</evidence>
<dbReference type="Gene3D" id="2.60.120.650">
    <property type="entry name" value="Cupin"/>
    <property type="match status" value="1"/>
</dbReference>
<dbReference type="Proteomes" id="UP001152049">
    <property type="component" value="Unassembled WGS sequence"/>
</dbReference>
<dbReference type="EMBL" id="JAOQAZ010000008">
    <property type="protein sequence ID" value="KAJ4264487.1"/>
    <property type="molecule type" value="Genomic_DNA"/>
</dbReference>
<dbReference type="InterPro" id="IPR003347">
    <property type="entry name" value="JmjC_dom"/>
</dbReference>
<evidence type="ECO:0000313" key="3">
    <source>
        <dbReference type="Proteomes" id="UP001152049"/>
    </source>
</evidence>